<dbReference type="Pfam" id="PF09341">
    <property type="entry name" value="Pcc1"/>
    <property type="match status" value="1"/>
</dbReference>
<accession>A0A367XPG8</accession>
<organism evidence="2 3">
    <name type="scientific">Candida viswanathii</name>
    <dbReference type="NCBI Taxonomy" id="5486"/>
    <lineage>
        <taxon>Eukaryota</taxon>
        <taxon>Fungi</taxon>
        <taxon>Dikarya</taxon>
        <taxon>Ascomycota</taxon>
        <taxon>Saccharomycotina</taxon>
        <taxon>Pichiomycetes</taxon>
        <taxon>Debaryomycetaceae</taxon>
        <taxon>Candida/Lodderomyces clade</taxon>
        <taxon>Candida</taxon>
    </lineage>
</organism>
<dbReference type="PANTHER" id="PTHR31283">
    <property type="entry name" value="EKC/KEOPS COMPLEX SUBUNIT PCC1 FAMILY MEMBER"/>
    <property type="match status" value="1"/>
</dbReference>
<evidence type="ECO:0000313" key="3">
    <source>
        <dbReference type="Proteomes" id="UP000253472"/>
    </source>
</evidence>
<dbReference type="Gene3D" id="3.30.310.50">
    <property type="entry name" value="Alpha-D-phosphohexomutase, C-terminal domain"/>
    <property type="match status" value="1"/>
</dbReference>
<dbReference type="PANTHER" id="PTHR31283:SF5">
    <property type="entry name" value="EKC_KEOPS COMPLEX SUBUNIT LAGE3"/>
    <property type="match status" value="1"/>
</dbReference>
<comment type="caution">
    <text evidence="2">The sequence shown here is derived from an EMBL/GenBank/DDBJ whole genome shotgun (WGS) entry which is preliminary data.</text>
</comment>
<evidence type="ECO:0000256" key="1">
    <source>
        <dbReference type="ARBA" id="ARBA00007073"/>
    </source>
</evidence>
<dbReference type="GO" id="GO:0070525">
    <property type="term" value="P:tRNA threonylcarbamoyladenosine metabolic process"/>
    <property type="evidence" value="ECO:0007669"/>
    <property type="project" value="TreeGrafter"/>
</dbReference>
<dbReference type="GO" id="GO:0000408">
    <property type="term" value="C:EKC/KEOPS complex"/>
    <property type="evidence" value="ECO:0007669"/>
    <property type="project" value="TreeGrafter"/>
</dbReference>
<dbReference type="EMBL" id="QLNQ01000030">
    <property type="protein sequence ID" value="RCK55523.1"/>
    <property type="molecule type" value="Genomic_DNA"/>
</dbReference>
<name>A0A367XPG8_9ASCO</name>
<proteinExistence type="inferred from homology"/>
<comment type="similarity">
    <text evidence="1">Belongs to the CTAG/PCC1 family.</text>
</comment>
<dbReference type="AlphaFoldDB" id="A0A367XPG8"/>
<gene>
    <name evidence="2" type="primary">PCC1_1</name>
    <name evidence="2" type="ORF">Cantr_04473</name>
</gene>
<sequence>MPHPYNLTINIPFETVNQAKIARTSLEPDPILKADELTIDFSTQDNNLKVHFSGVSDRVLRVAISNLMNNLKTVIECMDEFDGKGDKLFEAQDYKNNG</sequence>
<protein>
    <submittedName>
        <fullName evidence="2">EKC/KEOPS complex subunit PCC1</fullName>
    </submittedName>
</protein>
<keyword evidence="3" id="KW-1185">Reference proteome</keyword>
<dbReference type="InterPro" id="IPR015419">
    <property type="entry name" value="CTAG/Pcc1"/>
</dbReference>
<dbReference type="Proteomes" id="UP000253472">
    <property type="component" value="Unassembled WGS sequence"/>
</dbReference>
<evidence type="ECO:0000313" key="2">
    <source>
        <dbReference type="EMBL" id="RCK55523.1"/>
    </source>
</evidence>
<dbReference type="OrthoDB" id="10025739at2759"/>
<reference evidence="2 3" key="1">
    <citation type="submission" date="2018-06" db="EMBL/GenBank/DDBJ databases">
        <title>Whole genome sequencing of Candida tropicalis (genome annotated by CSBL at Korea University).</title>
        <authorList>
            <person name="Ahn J."/>
        </authorList>
    </citation>
    <scope>NUCLEOTIDE SEQUENCE [LARGE SCALE GENOMIC DNA]</scope>
    <source>
        <strain evidence="2 3">ATCC 20962</strain>
    </source>
</reference>